<evidence type="ECO:0000313" key="1">
    <source>
        <dbReference type="EMBL" id="EMM7460330.1"/>
    </source>
</evidence>
<proteinExistence type="predicted"/>
<name>A0AAN4JFX5_CITFR</name>
<dbReference type="EMBL" id="ABLGCN030000021">
    <property type="protein sequence ID" value="EMM7460330.1"/>
    <property type="molecule type" value="Genomic_DNA"/>
</dbReference>
<evidence type="ECO:0000313" key="2">
    <source>
        <dbReference type="Proteomes" id="UP001169574"/>
    </source>
</evidence>
<gene>
    <name evidence="1" type="ORF">P7U51_004926</name>
</gene>
<sequence length="59" mass="6079">MDYLMTVLIDQETSNVTVKAGESTFTDSANAGATKALGNAGTGGALKNYSVNSNKEGTY</sequence>
<accession>A0AAN4JFX5</accession>
<reference evidence="1" key="1">
    <citation type="submission" date="2024-02" db="EMBL/GenBank/DDBJ databases">
        <authorList>
            <consortium name="Clinical and Environmental Microbiology Branch: Whole genome sequencing antimicrobial resistance pathogens in the healthcare setting"/>
        </authorList>
    </citation>
    <scope>NUCLEOTIDE SEQUENCE</scope>
    <source>
        <strain evidence="1">Whole organism</strain>
    </source>
</reference>
<comment type="caution">
    <text evidence="1">The sequence shown here is derived from an EMBL/GenBank/DDBJ whole genome shotgun (WGS) entry which is preliminary data.</text>
</comment>
<dbReference type="Proteomes" id="UP001169574">
    <property type="component" value="Unassembled WGS sequence"/>
</dbReference>
<dbReference type="RefSeq" id="WP_174770176.1">
    <property type="nucleotide sequence ID" value="NZ_JABXQX010000001.1"/>
</dbReference>
<dbReference type="AlphaFoldDB" id="A0AAN4JFX5"/>
<organism evidence="1 2">
    <name type="scientific">Citrobacter freundii</name>
    <dbReference type="NCBI Taxonomy" id="546"/>
    <lineage>
        <taxon>Bacteria</taxon>
        <taxon>Pseudomonadati</taxon>
        <taxon>Pseudomonadota</taxon>
        <taxon>Gammaproteobacteria</taxon>
        <taxon>Enterobacterales</taxon>
        <taxon>Enterobacteriaceae</taxon>
        <taxon>Citrobacter</taxon>
        <taxon>Citrobacter freundii complex</taxon>
    </lineage>
</organism>
<protein>
    <submittedName>
        <fullName evidence="1">Uncharacterized protein</fullName>
    </submittedName>
</protein>